<accession>A0ABW7XC59</accession>
<evidence type="ECO:0000313" key="1">
    <source>
        <dbReference type="EMBL" id="MFI2478711.1"/>
    </source>
</evidence>
<dbReference type="RefSeq" id="WP_397096351.1">
    <property type="nucleotide sequence ID" value="NZ_JBIRYO010000052.1"/>
</dbReference>
<keyword evidence="2" id="KW-1185">Reference proteome</keyword>
<organism evidence="1 2">
    <name type="scientific">Nocardia xishanensis</name>
    <dbReference type="NCBI Taxonomy" id="238964"/>
    <lineage>
        <taxon>Bacteria</taxon>
        <taxon>Bacillati</taxon>
        <taxon>Actinomycetota</taxon>
        <taxon>Actinomycetes</taxon>
        <taxon>Mycobacteriales</taxon>
        <taxon>Nocardiaceae</taxon>
        <taxon>Nocardia</taxon>
    </lineage>
</organism>
<comment type="caution">
    <text evidence="1">The sequence shown here is derived from an EMBL/GenBank/DDBJ whole genome shotgun (WGS) entry which is preliminary data.</text>
</comment>
<reference evidence="1 2" key="1">
    <citation type="submission" date="2024-10" db="EMBL/GenBank/DDBJ databases">
        <title>The Natural Products Discovery Center: Release of the First 8490 Sequenced Strains for Exploring Actinobacteria Biosynthetic Diversity.</title>
        <authorList>
            <person name="Kalkreuter E."/>
            <person name="Kautsar S.A."/>
            <person name="Yang D."/>
            <person name="Bader C.D."/>
            <person name="Teijaro C.N."/>
            <person name="Fluegel L."/>
            <person name="Davis C.M."/>
            <person name="Simpson J.R."/>
            <person name="Lauterbach L."/>
            <person name="Steele A.D."/>
            <person name="Gui C."/>
            <person name="Meng S."/>
            <person name="Li G."/>
            <person name="Viehrig K."/>
            <person name="Ye F."/>
            <person name="Su P."/>
            <person name="Kiefer A.F."/>
            <person name="Nichols A."/>
            <person name="Cepeda A.J."/>
            <person name="Yan W."/>
            <person name="Fan B."/>
            <person name="Jiang Y."/>
            <person name="Adhikari A."/>
            <person name="Zheng C.-J."/>
            <person name="Schuster L."/>
            <person name="Cowan T.M."/>
            <person name="Smanski M.J."/>
            <person name="Chevrette M.G."/>
            <person name="De Carvalho L.P.S."/>
            <person name="Shen B."/>
        </authorList>
    </citation>
    <scope>NUCLEOTIDE SEQUENCE [LARGE SCALE GENOMIC DNA]</scope>
    <source>
        <strain evidence="1 2">NPDC019275</strain>
    </source>
</reference>
<dbReference type="EMBL" id="JBIRYO010000052">
    <property type="protein sequence ID" value="MFI2478711.1"/>
    <property type="molecule type" value="Genomic_DNA"/>
</dbReference>
<dbReference type="Proteomes" id="UP001611415">
    <property type="component" value="Unassembled WGS sequence"/>
</dbReference>
<evidence type="ECO:0000313" key="2">
    <source>
        <dbReference type="Proteomes" id="UP001611415"/>
    </source>
</evidence>
<protein>
    <submittedName>
        <fullName evidence="1">Uncharacterized protein</fullName>
    </submittedName>
</protein>
<proteinExistence type="predicted"/>
<gene>
    <name evidence="1" type="ORF">ACH49W_35700</name>
</gene>
<sequence length="109" mass="12271">MANTVRVALIVPVGTDLGHVDNRVVVADERTLRRAFFTGRVLEQRDAEQVAKAVADRSEYRPVHIAETGTNPDPEVEGLFKETDTIADQRERALSEPLLTWRIQFRNAS</sequence>
<name>A0ABW7XC59_9NOCA</name>